<feature type="compositionally biased region" description="Polar residues" evidence="8">
    <location>
        <begin position="1"/>
        <end position="10"/>
    </location>
</feature>
<organism evidence="10 11">
    <name type="scientific">Cylindrotheca closterium</name>
    <dbReference type="NCBI Taxonomy" id="2856"/>
    <lineage>
        <taxon>Eukaryota</taxon>
        <taxon>Sar</taxon>
        <taxon>Stramenopiles</taxon>
        <taxon>Ochrophyta</taxon>
        <taxon>Bacillariophyta</taxon>
        <taxon>Bacillariophyceae</taxon>
        <taxon>Bacillariophycidae</taxon>
        <taxon>Bacillariales</taxon>
        <taxon>Bacillariaceae</taxon>
        <taxon>Cylindrotheca</taxon>
    </lineage>
</organism>
<feature type="transmembrane region" description="Helical" evidence="9">
    <location>
        <begin position="42"/>
        <end position="70"/>
    </location>
</feature>
<dbReference type="InterPro" id="IPR032675">
    <property type="entry name" value="LRR_dom_sf"/>
</dbReference>
<evidence type="ECO:0000256" key="3">
    <source>
        <dbReference type="ARBA" id="ARBA00022729"/>
    </source>
</evidence>
<keyword evidence="6 9" id="KW-0472">Membrane</keyword>
<comment type="subcellular location">
    <subcellularLocation>
        <location evidence="1">Membrane</location>
    </subcellularLocation>
</comment>
<dbReference type="SUPFAM" id="SSF52058">
    <property type="entry name" value="L domain-like"/>
    <property type="match status" value="1"/>
</dbReference>
<keyword evidence="4" id="KW-0677">Repeat</keyword>
<protein>
    <recommendedName>
        <fullName evidence="12">Leucine-rich repeat-containing N-terminal plant-type domain-containing protein</fullName>
    </recommendedName>
</protein>
<gene>
    <name evidence="10" type="ORF">CYCCA115_LOCUS19919</name>
</gene>
<sequence length="467" mass="52037">MMTSTSNPDKQANGVPPTDVEQPSMLIRENSIRQHSSNKVNFGVLLVAWAVLVTAALVAGYVFLFAPIVATEVPLKPTSNFTINGPIVVTPEITTSPTPLDTTLVPSTSPTLAPTVSKDFKGAIEDFLLEGAVEVRSSANQAVAKAIDWLAAEAAAANSLFFPFDEKYLQRFGILILYYSVFTEERELGDGEVSMPNIGMRTQDECFWRGMKCDKKGRLVEIKLGNRQLDGVLPSEWGFFPRLKSIDFSKNDLKGSIPGELYDIRGLEEVFMYKNQLSGTISTKIGKLWSLKRWHVSQNKLSGSIPRELQSQGNKLRQLRYFNVHRNQMTGSIPSNLRWRQIVYMDLGNNKFSSEIPEDFGREAIRLRHLYLDHNNFEGSVPSTVLNSGGDRIRTLTLNDNNFTGTLPVNNNSEIIVELTIQNNNIVSMDRSSCQLGVFSGGELVEFKSDCLVCRCGFGLMCRNCQL</sequence>
<dbReference type="PANTHER" id="PTHR48063">
    <property type="entry name" value="LRR RECEPTOR-LIKE KINASE"/>
    <property type="match status" value="1"/>
</dbReference>
<comment type="caution">
    <text evidence="10">The sequence shown here is derived from an EMBL/GenBank/DDBJ whole genome shotgun (WGS) entry which is preliminary data.</text>
</comment>
<dbReference type="InterPro" id="IPR046956">
    <property type="entry name" value="RLP23-like"/>
</dbReference>
<evidence type="ECO:0000256" key="9">
    <source>
        <dbReference type="SAM" id="Phobius"/>
    </source>
</evidence>
<dbReference type="EMBL" id="CAKOGP040002125">
    <property type="protein sequence ID" value="CAJ1962921.1"/>
    <property type="molecule type" value="Genomic_DNA"/>
</dbReference>
<evidence type="ECO:0008006" key="12">
    <source>
        <dbReference type="Google" id="ProtNLM"/>
    </source>
</evidence>
<evidence type="ECO:0000313" key="11">
    <source>
        <dbReference type="Proteomes" id="UP001295423"/>
    </source>
</evidence>
<keyword evidence="5 9" id="KW-1133">Transmembrane helix</keyword>
<accession>A0AAD2G4R3</accession>
<dbReference type="Gene3D" id="3.80.10.10">
    <property type="entry name" value="Ribonuclease Inhibitor"/>
    <property type="match status" value="2"/>
</dbReference>
<keyword evidence="2 9" id="KW-0812">Transmembrane</keyword>
<dbReference type="Pfam" id="PF00560">
    <property type="entry name" value="LRR_1"/>
    <property type="match status" value="2"/>
</dbReference>
<keyword evidence="3" id="KW-0732">Signal</keyword>
<dbReference type="InterPro" id="IPR001611">
    <property type="entry name" value="Leu-rich_rpt"/>
</dbReference>
<dbReference type="Proteomes" id="UP001295423">
    <property type="component" value="Unassembled WGS sequence"/>
</dbReference>
<proteinExistence type="predicted"/>
<name>A0AAD2G4R3_9STRA</name>
<reference evidence="10" key="1">
    <citation type="submission" date="2023-08" db="EMBL/GenBank/DDBJ databases">
        <authorList>
            <person name="Audoor S."/>
            <person name="Bilcke G."/>
        </authorList>
    </citation>
    <scope>NUCLEOTIDE SEQUENCE</scope>
</reference>
<feature type="region of interest" description="Disordered" evidence="8">
    <location>
        <begin position="1"/>
        <end position="22"/>
    </location>
</feature>
<evidence type="ECO:0000256" key="4">
    <source>
        <dbReference type="ARBA" id="ARBA00022737"/>
    </source>
</evidence>
<keyword evidence="7" id="KW-0325">Glycoprotein</keyword>
<keyword evidence="11" id="KW-1185">Reference proteome</keyword>
<dbReference type="AlphaFoldDB" id="A0AAD2G4R3"/>
<evidence type="ECO:0000313" key="10">
    <source>
        <dbReference type="EMBL" id="CAJ1962921.1"/>
    </source>
</evidence>
<evidence type="ECO:0000256" key="7">
    <source>
        <dbReference type="ARBA" id="ARBA00023180"/>
    </source>
</evidence>
<evidence type="ECO:0000256" key="2">
    <source>
        <dbReference type="ARBA" id="ARBA00022692"/>
    </source>
</evidence>
<evidence type="ECO:0000256" key="1">
    <source>
        <dbReference type="ARBA" id="ARBA00004370"/>
    </source>
</evidence>
<dbReference type="GO" id="GO:0016020">
    <property type="term" value="C:membrane"/>
    <property type="evidence" value="ECO:0007669"/>
    <property type="project" value="UniProtKB-SubCell"/>
</dbReference>
<evidence type="ECO:0000256" key="6">
    <source>
        <dbReference type="ARBA" id="ARBA00023136"/>
    </source>
</evidence>
<evidence type="ECO:0000256" key="8">
    <source>
        <dbReference type="SAM" id="MobiDB-lite"/>
    </source>
</evidence>
<dbReference type="FunFam" id="3.80.10.10:FF:000400">
    <property type="entry name" value="Nuclear pore complex protein NUP107"/>
    <property type="match status" value="1"/>
</dbReference>
<evidence type="ECO:0000256" key="5">
    <source>
        <dbReference type="ARBA" id="ARBA00022989"/>
    </source>
</evidence>